<dbReference type="Proteomes" id="UP000282971">
    <property type="component" value="Unassembled WGS sequence"/>
</dbReference>
<comment type="caution">
    <text evidence="4">The sequence shown here is derived from an EMBL/GenBank/DDBJ whole genome shotgun (WGS) entry which is preliminary data.</text>
</comment>
<evidence type="ECO:0000313" key="4">
    <source>
        <dbReference type="EMBL" id="RVT92822.1"/>
    </source>
</evidence>
<keyword evidence="5" id="KW-1185">Reference proteome</keyword>
<dbReference type="GO" id="GO:0004672">
    <property type="term" value="F:protein kinase activity"/>
    <property type="evidence" value="ECO:0007669"/>
    <property type="project" value="UniProtKB-ARBA"/>
</dbReference>
<dbReference type="EMBL" id="SACN01000001">
    <property type="protein sequence ID" value="RVT92822.1"/>
    <property type="molecule type" value="Genomic_DNA"/>
</dbReference>
<accession>A0A437M596</accession>
<dbReference type="AlphaFoldDB" id="A0A437M596"/>
<dbReference type="GO" id="GO:0000160">
    <property type="term" value="P:phosphorelay signal transduction system"/>
    <property type="evidence" value="ECO:0007669"/>
    <property type="project" value="UniProtKB-KW"/>
</dbReference>
<organism evidence="4 5">
    <name type="scientific">Sphingomonas crocodyli</name>
    <dbReference type="NCBI Taxonomy" id="1979270"/>
    <lineage>
        <taxon>Bacteria</taxon>
        <taxon>Pseudomonadati</taxon>
        <taxon>Pseudomonadota</taxon>
        <taxon>Alphaproteobacteria</taxon>
        <taxon>Sphingomonadales</taxon>
        <taxon>Sphingomonadaceae</taxon>
        <taxon>Sphingomonas</taxon>
    </lineage>
</organism>
<dbReference type="SUPFAM" id="SSF47226">
    <property type="entry name" value="Histidine-containing phosphotransfer domain, HPT domain"/>
    <property type="match status" value="1"/>
</dbReference>
<sequence length="147" mass="15866">MLQPKDDVVNWAAFAQTRAIIGAEFGRLLSYYRDDAAKSIVAVEQAFIARDAVAMVRPAHTLKGDSLQFGAEAIGKLSEKIEHAARQCVEDRSAPDDLGADVPRLRPLLIETLRLFEREVAADAARLARRPGAPGAVAARGFGRKGA</sequence>
<evidence type="ECO:0000256" key="2">
    <source>
        <dbReference type="PROSITE-ProRule" id="PRU00110"/>
    </source>
</evidence>
<feature type="modified residue" description="Phosphohistidine" evidence="2">
    <location>
        <position position="60"/>
    </location>
</feature>
<dbReference type="InterPro" id="IPR008207">
    <property type="entry name" value="Sig_transdc_His_kin_Hpt_dom"/>
</dbReference>
<evidence type="ECO:0000259" key="3">
    <source>
        <dbReference type="PROSITE" id="PS50894"/>
    </source>
</evidence>
<feature type="domain" description="HPt" evidence="3">
    <location>
        <begin position="21"/>
        <end position="123"/>
    </location>
</feature>
<dbReference type="InterPro" id="IPR036641">
    <property type="entry name" value="HPT_dom_sf"/>
</dbReference>
<dbReference type="PROSITE" id="PS50894">
    <property type="entry name" value="HPT"/>
    <property type="match status" value="1"/>
</dbReference>
<dbReference type="Pfam" id="PF01627">
    <property type="entry name" value="Hpt"/>
    <property type="match status" value="1"/>
</dbReference>
<keyword evidence="2" id="KW-0597">Phosphoprotein</keyword>
<name>A0A437M596_9SPHN</name>
<keyword evidence="1" id="KW-0902">Two-component regulatory system</keyword>
<dbReference type="RefSeq" id="WP_127740813.1">
    <property type="nucleotide sequence ID" value="NZ_SACN01000001.1"/>
</dbReference>
<gene>
    <name evidence="4" type="ORF">EOD43_02585</name>
</gene>
<proteinExistence type="predicted"/>
<evidence type="ECO:0000313" key="5">
    <source>
        <dbReference type="Proteomes" id="UP000282971"/>
    </source>
</evidence>
<dbReference type="OrthoDB" id="7448591at2"/>
<protein>
    <submittedName>
        <fullName evidence="4">Hpt domain-containing protein</fullName>
    </submittedName>
</protein>
<evidence type="ECO:0000256" key="1">
    <source>
        <dbReference type="ARBA" id="ARBA00023012"/>
    </source>
</evidence>
<dbReference type="Gene3D" id="1.20.120.160">
    <property type="entry name" value="HPT domain"/>
    <property type="match status" value="1"/>
</dbReference>
<reference evidence="4 5" key="1">
    <citation type="submission" date="2019-01" db="EMBL/GenBank/DDBJ databases">
        <authorList>
            <person name="Chen W.-M."/>
        </authorList>
    </citation>
    <scope>NUCLEOTIDE SEQUENCE [LARGE SCALE GENOMIC DNA]</scope>
    <source>
        <strain evidence="4 5">CCP-7</strain>
    </source>
</reference>